<keyword evidence="3" id="KW-1185">Reference proteome</keyword>
<dbReference type="KEGG" id="gce:KYE46_08285"/>
<reference evidence="2 3" key="1">
    <citation type="submission" date="2021-07" db="EMBL/GenBank/DDBJ databases">
        <title>A novel Jannaschia species isolated from marine dinoflagellate Ceratoperidinium margalefii.</title>
        <authorList>
            <person name="Jiang Y."/>
            <person name="Li Z."/>
        </authorList>
    </citation>
    <scope>NUCLEOTIDE SEQUENCE [LARGE SCALE GENOMIC DNA]</scope>
    <source>
        <strain evidence="2 3">J12C1-MA-4</strain>
    </source>
</reference>
<evidence type="ECO:0000313" key="2">
    <source>
        <dbReference type="EMBL" id="QXT41193.1"/>
    </source>
</evidence>
<feature type="region of interest" description="Disordered" evidence="1">
    <location>
        <begin position="237"/>
        <end position="259"/>
    </location>
</feature>
<feature type="region of interest" description="Disordered" evidence="1">
    <location>
        <begin position="144"/>
        <end position="166"/>
    </location>
</feature>
<accession>A0A8F6U091</accession>
<organism evidence="2 3">
    <name type="scientific">Gymnodinialimonas ceratoperidinii</name>
    <dbReference type="NCBI Taxonomy" id="2856823"/>
    <lineage>
        <taxon>Bacteria</taxon>
        <taxon>Pseudomonadati</taxon>
        <taxon>Pseudomonadota</taxon>
        <taxon>Alphaproteobacteria</taxon>
        <taxon>Rhodobacterales</taxon>
        <taxon>Paracoccaceae</taxon>
        <taxon>Gymnodinialimonas</taxon>
    </lineage>
</organism>
<evidence type="ECO:0000256" key="1">
    <source>
        <dbReference type="SAM" id="MobiDB-lite"/>
    </source>
</evidence>
<proteinExistence type="predicted"/>
<gene>
    <name evidence="2" type="ORF">KYE46_08285</name>
</gene>
<protein>
    <submittedName>
        <fullName evidence="2">Uncharacterized protein</fullName>
    </submittedName>
</protein>
<dbReference type="RefSeq" id="WP_219004850.1">
    <property type="nucleotide sequence ID" value="NZ_CP079194.1"/>
</dbReference>
<dbReference type="EMBL" id="CP079194">
    <property type="protein sequence ID" value="QXT41193.1"/>
    <property type="molecule type" value="Genomic_DNA"/>
</dbReference>
<dbReference type="Proteomes" id="UP000825009">
    <property type="component" value="Chromosome"/>
</dbReference>
<evidence type="ECO:0000313" key="3">
    <source>
        <dbReference type="Proteomes" id="UP000825009"/>
    </source>
</evidence>
<sequence length="486" mass="51270">MLERPNGVLAIVLASTVITSVCAYVVVSNAMVAQRYVSDAEQVVTLEPGAPALRRRYPEVEAFDTSVSFTIDNAPAVTRNAPQLPPATQVALAPADVAEPYTVVEGRPPVMPQPRPGVVTVPPIVEIVTMARNLDRARALAFPRPMERPGSTTTPAWPDQDTGPQTSILLAASSPRPSLRPAGLVTRVAAQPDRLGIEVARAEAPDTLGGVGESPRGGLFAGNSGECTARMARAIPRRPGSAAGGSAVMASAGNGSGSGRDNRMVQEALAGNVPSHIRDLQPVTFNGNVGGRTVEVTICVTPDYLAIGSDNDHVRVPMGLPAALRVADAFDMMLPTTTMVDAIYQQADVRVAPSPMTPGSAMSSTNYFLQHDETIDGQFASAGARDGMLVAGHKKDLVIANRLSRNPGRVAIYGWHRTNGRAIQPLSTVHGEYYADYSHGIRLVSRTAFVDGRAVDLRDLLTDDRYAGFLNGDGTLTGATVRLASL</sequence>
<name>A0A8F6U091_9RHOB</name>
<feature type="compositionally biased region" description="Low complexity" evidence="1">
    <location>
        <begin position="240"/>
        <end position="253"/>
    </location>
</feature>
<dbReference type="AlphaFoldDB" id="A0A8F6U091"/>